<organism evidence="3 4">
    <name type="scientific">Kitasatospora misakiensis</name>
    <dbReference type="NCBI Taxonomy" id="67330"/>
    <lineage>
        <taxon>Bacteria</taxon>
        <taxon>Bacillati</taxon>
        <taxon>Actinomycetota</taxon>
        <taxon>Actinomycetes</taxon>
        <taxon>Kitasatosporales</taxon>
        <taxon>Streptomycetaceae</taxon>
        <taxon>Kitasatospora</taxon>
    </lineage>
</organism>
<keyword evidence="2" id="KW-0472">Membrane</keyword>
<evidence type="ECO:0000313" key="4">
    <source>
        <dbReference type="Proteomes" id="UP001595975"/>
    </source>
</evidence>
<protein>
    <submittedName>
        <fullName evidence="3">Uncharacterized protein</fullName>
    </submittedName>
</protein>
<dbReference type="Proteomes" id="UP001595975">
    <property type="component" value="Unassembled WGS sequence"/>
</dbReference>
<evidence type="ECO:0000256" key="1">
    <source>
        <dbReference type="SAM" id="MobiDB-lite"/>
    </source>
</evidence>
<sequence>MTTRRTGDAAVRTARRAAVGVLPGAGLLGLVLFAPGRPRPWQAVGGGLVVICAATLVGGALGFLFGVPRVRGGAAGAEPHGSYVPNTNLEQVSDWLTKVLLGVGLTQLGSIGERLDQLGRTLAPALGGGADAAPFAAALVLYFVLLGFLAGWLLTRLALPRVLSDADRALDLFLAGQDRDRKGDRVGADDLRMRAMQHLGLLGTSTGKPDDLPGSMLPADPAGGPERVVAEVRSTARRSALTASQVRELFADGSEGRRIQALALMQGDPALADLPSLLEAIEHPRSGFEQYHALLAARGLLPRLPAEETGRLREAVAGRLMAPDGIPYGSDRSWLAEKILSRLEAPVFLPQQQGGPPPGGSPKAEGPATAEGPAAEAGAGADAPVAGSGEPRA</sequence>
<comment type="caution">
    <text evidence="3">The sequence shown here is derived from an EMBL/GenBank/DDBJ whole genome shotgun (WGS) entry which is preliminary data.</text>
</comment>
<keyword evidence="2" id="KW-0812">Transmembrane</keyword>
<feature type="region of interest" description="Disordered" evidence="1">
    <location>
        <begin position="346"/>
        <end position="393"/>
    </location>
</feature>
<name>A0ABW0XIG8_9ACTN</name>
<proteinExistence type="predicted"/>
<reference evidence="4" key="1">
    <citation type="journal article" date="2019" name="Int. J. Syst. Evol. Microbiol.">
        <title>The Global Catalogue of Microorganisms (GCM) 10K type strain sequencing project: providing services to taxonomists for standard genome sequencing and annotation.</title>
        <authorList>
            <consortium name="The Broad Institute Genomics Platform"/>
            <consortium name="The Broad Institute Genome Sequencing Center for Infectious Disease"/>
            <person name="Wu L."/>
            <person name="Ma J."/>
        </authorList>
    </citation>
    <scope>NUCLEOTIDE SEQUENCE [LARGE SCALE GENOMIC DNA]</scope>
    <source>
        <strain evidence="4">CGMCC 4.1437</strain>
    </source>
</reference>
<evidence type="ECO:0000256" key="2">
    <source>
        <dbReference type="SAM" id="Phobius"/>
    </source>
</evidence>
<feature type="transmembrane region" description="Helical" evidence="2">
    <location>
        <begin position="132"/>
        <end position="154"/>
    </location>
</feature>
<accession>A0ABW0XIG8</accession>
<keyword evidence="4" id="KW-1185">Reference proteome</keyword>
<feature type="compositionally biased region" description="Low complexity" evidence="1">
    <location>
        <begin position="364"/>
        <end position="393"/>
    </location>
</feature>
<dbReference type="EMBL" id="JBHSOF010000088">
    <property type="protein sequence ID" value="MFC5668266.1"/>
    <property type="molecule type" value="Genomic_DNA"/>
</dbReference>
<gene>
    <name evidence="3" type="ORF">ACFP3U_35550</name>
</gene>
<keyword evidence="2" id="KW-1133">Transmembrane helix</keyword>
<feature type="transmembrane region" description="Helical" evidence="2">
    <location>
        <begin position="43"/>
        <end position="65"/>
    </location>
</feature>
<dbReference type="RefSeq" id="WP_380229904.1">
    <property type="nucleotide sequence ID" value="NZ_JBHSOF010000088.1"/>
</dbReference>
<evidence type="ECO:0000313" key="3">
    <source>
        <dbReference type="EMBL" id="MFC5668266.1"/>
    </source>
</evidence>